<evidence type="ECO:0000256" key="1">
    <source>
        <dbReference type="ARBA" id="ARBA00004370"/>
    </source>
</evidence>
<proteinExistence type="predicted"/>
<name>A0A415E342_9FIRM</name>
<comment type="caution">
    <text evidence="4">The sequence shown here is derived from an EMBL/GenBank/DDBJ whole genome shotgun (WGS) entry which is preliminary data.</text>
</comment>
<dbReference type="InterPro" id="IPR001466">
    <property type="entry name" value="Beta-lactam-related"/>
</dbReference>
<keyword evidence="5" id="KW-1185">Reference proteome</keyword>
<protein>
    <submittedName>
        <fullName evidence="4">Class C beta-lactamase-related serine hydrolase</fullName>
    </submittedName>
</protein>
<dbReference type="InterPro" id="IPR012338">
    <property type="entry name" value="Beta-lactam/transpept-like"/>
</dbReference>
<dbReference type="OrthoDB" id="9797709at2"/>
<keyword evidence="2" id="KW-0472">Membrane</keyword>
<gene>
    <name evidence="4" type="ORF">DW099_06150</name>
</gene>
<dbReference type="EMBL" id="QRMS01000002">
    <property type="protein sequence ID" value="RHJ87999.1"/>
    <property type="molecule type" value="Genomic_DNA"/>
</dbReference>
<dbReference type="AlphaFoldDB" id="A0A415E342"/>
<comment type="subcellular location">
    <subcellularLocation>
        <location evidence="1">Membrane</location>
    </subcellularLocation>
</comment>
<organism evidence="4 5">
    <name type="scientific">Emergencia timonensis</name>
    <dbReference type="NCBI Taxonomy" id="1776384"/>
    <lineage>
        <taxon>Bacteria</taxon>
        <taxon>Bacillati</taxon>
        <taxon>Bacillota</taxon>
        <taxon>Clostridia</taxon>
        <taxon>Peptostreptococcales</taxon>
        <taxon>Anaerovoracaceae</taxon>
        <taxon>Emergencia</taxon>
    </lineage>
</organism>
<dbReference type="PANTHER" id="PTHR46825:SF11">
    <property type="entry name" value="PENICILLIN-BINDING PROTEIN 4"/>
    <property type="match status" value="1"/>
</dbReference>
<dbReference type="Pfam" id="PF00144">
    <property type="entry name" value="Beta-lactamase"/>
    <property type="match status" value="1"/>
</dbReference>
<dbReference type="GO" id="GO:0016787">
    <property type="term" value="F:hydrolase activity"/>
    <property type="evidence" value="ECO:0007669"/>
    <property type="project" value="UniProtKB-KW"/>
</dbReference>
<dbReference type="STRING" id="1776384.GCA_900086585_03551"/>
<dbReference type="PANTHER" id="PTHR46825">
    <property type="entry name" value="D-ALANYL-D-ALANINE-CARBOXYPEPTIDASE/ENDOPEPTIDASE AMPH"/>
    <property type="match status" value="1"/>
</dbReference>
<accession>A0A415E342</accession>
<evidence type="ECO:0000256" key="2">
    <source>
        <dbReference type="ARBA" id="ARBA00023136"/>
    </source>
</evidence>
<dbReference type="SUPFAM" id="SSF56601">
    <property type="entry name" value="beta-lactamase/transpeptidase-like"/>
    <property type="match status" value="1"/>
</dbReference>
<dbReference type="InterPro" id="IPR050491">
    <property type="entry name" value="AmpC-like"/>
</dbReference>
<dbReference type="RefSeq" id="WP_118334428.1">
    <property type="nucleotide sequence ID" value="NZ_AP025567.1"/>
</dbReference>
<dbReference type="Proteomes" id="UP000284841">
    <property type="component" value="Unassembled WGS sequence"/>
</dbReference>
<feature type="domain" description="Beta-lactamase-related" evidence="3">
    <location>
        <begin position="21"/>
        <end position="311"/>
    </location>
</feature>
<dbReference type="Gene3D" id="3.40.710.10">
    <property type="entry name" value="DD-peptidase/beta-lactamase superfamily"/>
    <property type="match status" value="1"/>
</dbReference>
<dbReference type="GO" id="GO:0016020">
    <property type="term" value="C:membrane"/>
    <property type="evidence" value="ECO:0007669"/>
    <property type="project" value="UniProtKB-SubCell"/>
</dbReference>
<keyword evidence="4" id="KW-0378">Hydrolase</keyword>
<sequence length="626" mass="69553">MFQEQLQQILDDIINRSGTEVSAAIYYRGKCAAAAAAGGGDVRAKATDRFNIGSISKIYCAAAVMKLVEEKRITLDTKICQVLPQFQMADRRYRDITFRMCLNHSSGLPGTGMRLAFQAEFLYDEFKEAFFDYLSRGKLKADPGSFSVYCNDGFDLAAFAIEEITGRSYSSYLRRAILEPLGAGSTGCGIEVLPGKLVRQNGCPLEYLACLGSGGIVTNLTDCAKFGAMFAVESSSQMTCPQGKSRTGNTQSLYYGLGWDTVSLSTEHYDFGPGTLGKSGGTSQFASYLLVSPRYELSIGISATKDTGIVPLEVASEIGAAFLKSEGADIVKPQMPSEHVRPRAMDGLYFGNRGLYRVCSREMDFAVDEFTPDGWKKFAETGEDFSFQEREGAVDLMMRWQGADLVLAQKFESKETLPVRKKTAWEQRIGKSYLIYNGHPDDLDIGDMVNGITIYRPETAESEFEKNIILFCAKEEGGFRMMPAMPAGDFETDYVLDGEGGSGCRDTFTPFVEIESGIEILYDCGVRYIDTDSLPKLASQTVTSREPQKNPAFRTDAGYRITACKPQHVKILLFDEELYPYYDERRDCVFPMTKKGYIVFLAKEPFSAEVSYEQNEIGEEDEYRSN</sequence>
<evidence type="ECO:0000313" key="4">
    <source>
        <dbReference type="EMBL" id="RHJ87999.1"/>
    </source>
</evidence>
<reference evidence="4 5" key="1">
    <citation type="submission" date="2018-08" db="EMBL/GenBank/DDBJ databases">
        <title>A genome reference for cultivated species of the human gut microbiota.</title>
        <authorList>
            <person name="Zou Y."/>
            <person name="Xue W."/>
            <person name="Luo G."/>
        </authorList>
    </citation>
    <scope>NUCLEOTIDE SEQUENCE [LARGE SCALE GENOMIC DNA]</scope>
    <source>
        <strain evidence="4 5">AM07-24</strain>
    </source>
</reference>
<evidence type="ECO:0000259" key="3">
    <source>
        <dbReference type="Pfam" id="PF00144"/>
    </source>
</evidence>
<evidence type="ECO:0000313" key="5">
    <source>
        <dbReference type="Proteomes" id="UP000284841"/>
    </source>
</evidence>